<dbReference type="EnsemblProtists" id="EKX40400">
    <property type="protein sequence ID" value="EKX40400"/>
    <property type="gene ID" value="GUITHDRAFT_113430"/>
</dbReference>
<dbReference type="GO" id="GO:0006355">
    <property type="term" value="P:regulation of DNA-templated transcription"/>
    <property type="evidence" value="ECO:0007669"/>
    <property type="project" value="InterPro"/>
</dbReference>
<dbReference type="PROSITE" id="PS50888">
    <property type="entry name" value="BHLH"/>
    <property type="match status" value="1"/>
</dbReference>
<dbReference type="InterPro" id="IPR035965">
    <property type="entry name" value="PAS-like_dom_sf"/>
</dbReference>
<evidence type="ECO:0008006" key="7">
    <source>
        <dbReference type="Google" id="ProtNLM"/>
    </source>
</evidence>
<dbReference type="AlphaFoldDB" id="L1IX19"/>
<dbReference type="CDD" id="cd00130">
    <property type="entry name" value="PAS"/>
    <property type="match status" value="1"/>
</dbReference>
<dbReference type="GO" id="GO:0046983">
    <property type="term" value="F:protein dimerization activity"/>
    <property type="evidence" value="ECO:0007669"/>
    <property type="project" value="InterPro"/>
</dbReference>
<dbReference type="RefSeq" id="XP_005827380.1">
    <property type="nucleotide sequence ID" value="XM_005827323.1"/>
</dbReference>
<feature type="compositionally biased region" description="Low complexity" evidence="1">
    <location>
        <begin position="237"/>
        <end position="251"/>
    </location>
</feature>
<reference evidence="5" key="3">
    <citation type="submission" date="2016-03" db="UniProtKB">
        <authorList>
            <consortium name="EnsemblProtists"/>
        </authorList>
    </citation>
    <scope>IDENTIFICATION</scope>
</reference>
<feature type="domain" description="PAS" evidence="2">
    <location>
        <begin position="133"/>
        <end position="186"/>
    </location>
</feature>
<dbReference type="PROSITE" id="PS50112">
    <property type="entry name" value="PAS"/>
    <property type="match status" value="1"/>
</dbReference>
<dbReference type="PaxDb" id="55529-EKX40400"/>
<feature type="domain" description="BHLH" evidence="3">
    <location>
        <begin position="15"/>
        <end position="69"/>
    </location>
</feature>
<dbReference type="EMBL" id="JH993031">
    <property type="protein sequence ID" value="EKX40400.1"/>
    <property type="molecule type" value="Genomic_DNA"/>
</dbReference>
<dbReference type="InterPro" id="IPR013767">
    <property type="entry name" value="PAS_fold"/>
</dbReference>
<dbReference type="GeneID" id="19046965"/>
<dbReference type="Pfam" id="PF00010">
    <property type="entry name" value="HLH"/>
    <property type="match status" value="1"/>
</dbReference>
<evidence type="ECO:0000259" key="3">
    <source>
        <dbReference type="PROSITE" id="PS50888"/>
    </source>
</evidence>
<sequence length="304" mass="32793">MLQDDLKSNSEEEQYRKEKHKVVEQKRREKTKELLADLQDLLPNLDSTNSAALTMNTVLQCAIDFLSKNASNVQTQSSGNGTNGGAEGALGVSANDIEQESNDIDLKLSHGSSAGVHVRISHGFDGHSVCRCADGTIQEVNPAFAAMLGYGADQRYKLIGRTFFSLVSPQDMQNTLKAVSQLLSGELNHIPLTQNCVRQDGTTASFNVEMNCLWKNNKAHCIVCFMRPSESGPGASGQDMGGMNQNQQMPQGQPLLPMTSGFPGVLQGMGPMPGNPGMPGRPSLVQGGGRRSKETERGEAEQRD</sequence>
<evidence type="ECO:0000256" key="1">
    <source>
        <dbReference type="SAM" id="MobiDB-lite"/>
    </source>
</evidence>
<dbReference type="SMART" id="SM00353">
    <property type="entry name" value="HLH"/>
    <property type="match status" value="1"/>
</dbReference>
<feature type="region of interest" description="Disordered" evidence="1">
    <location>
        <begin position="232"/>
        <end position="251"/>
    </location>
</feature>
<gene>
    <name evidence="4" type="ORF">GUITHDRAFT_113430</name>
</gene>
<protein>
    <recommendedName>
        <fullName evidence="7">BHLH domain-containing protein</fullName>
    </recommendedName>
</protein>
<dbReference type="KEGG" id="gtt:GUITHDRAFT_113430"/>
<keyword evidence="6" id="KW-1185">Reference proteome</keyword>
<dbReference type="NCBIfam" id="TIGR00229">
    <property type="entry name" value="sensory_box"/>
    <property type="match status" value="1"/>
</dbReference>
<dbReference type="InterPro" id="IPR000014">
    <property type="entry name" value="PAS"/>
</dbReference>
<evidence type="ECO:0000313" key="4">
    <source>
        <dbReference type="EMBL" id="EKX40400.1"/>
    </source>
</evidence>
<reference evidence="4 6" key="1">
    <citation type="journal article" date="2012" name="Nature">
        <title>Algal genomes reveal evolutionary mosaicism and the fate of nucleomorphs.</title>
        <authorList>
            <consortium name="DOE Joint Genome Institute"/>
            <person name="Curtis B.A."/>
            <person name="Tanifuji G."/>
            <person name="Burki F."/>
            <person name="Gruber A."/>
            <person name="Irimia M."/>
            <person name="Maruyama S."/>
            <person name="Arias M.C."/>
            <person name="Ball S.G."/>
            <person name="Gile G.H."/>
            <person name="Hirakawa Y."/>
            <person name="Hopkins J.F."/>
            <person name="Kuo A."/>
            <person name="Rensing S.A."/>
            <person name="Schmutz J."/>
            <person name="Symeonidi A."/>
            <person name="Elias M."/>
            <person name="Eveleigh R.J."/>
            <person name="Herman E.K."/>
            <person name="Klute M.J."/>
            <person name="Nakayama T."/>
            <person name="Obornik M."/>
            <person name="Reyes-Prieto A."/>
            <person name="Armbrust E.V."/>
            <person name="Aves S.J."/>
            <person name="Beiko R.G."/>
            <person name="Coutinho P."/>
            <person name="Dacks J.B."/>
            <person name="Durnford D.G."/>
            <person name="Fast N.M."/>
            <person name="Green B.R."/>
            <person name="Grisdale C.J."/>
            <person name="Hempel F."/>
            <person name="Henrissat B."/>
            <person name="Hoppner M.P."/>
            <person name="Ishida K."/>
            <person name="Kim E."/>
            <person name="Koreny L."/>
            <person name="Kroth P.G."/>
            <person name="Liu Y."/>
            <person name="Malik S.B."/>
            <person name="Maier U.G."/>
            <person name="McRose D."/>
            <person name="Mock T."/>
            <person name="Neilson J.A."/>
            <person name="Onodera N.T."/>
            <person name="Poole A.M."/>
            <person name="Pritham E.J."/>
            <person name="Richards T.A."/>
            <person name="Rocap G."/>
            <person name="Roy S.W."/>
            <person name="Sarai C."/>
            <person name="Schaack S."/>
            <person name="Shirato S."/>
            <person name="Slamovits C.H."/>
            <person name="Spencer D.F."/>
            <person name="Suzuki S."/>
            <person name="Worden A.Z."/>
            <person name="Zauner S."/>
            <person name="Barry K."/>
            <person name="Bell C."/>
            <person name="Bharti A.K."/>
            <person name="Crow J.A."/>
            <person name="Grimwood J."/>
            <person name="Kramer R."/>
            <person name="Lindquist E."/>
            <person name="Lucas S."/>
            <person name="Salamov A."/>
            <person name="McFadden G.I."/>
            <person name="Lane C.E."/>
            <person name="Keeling P.J."/>
            <person name="Gray M.W."/>
            <person name="Grigoriev I.V."/>
            <person name="Archibald J.M."/>
        </authorList>
    </citation>
    <scope>NUCLEOTIDE SEQUENCE</scope>
    <source>
        <strain evidence="4 6">CCMP2712</strain>
    </source>
</reference>
<dbReference type="SUPFAM" id="SSF47459">
    <property type="entry name" value="HLH, helix-loop-helix DNA-binding domain"/>
    <property type="match status" value="1"/>
</dbReference>
<feature type="compositionally biased region" description="Basic and acidic residues" evidence="1">
    <location>
        <begin position="291"/>
        <end position="304"/>
    </location>
</feature>
<dbReference type="InterPro" id="IPR011598">
    <property type="entry name" value="bHLH_dom"/>
</dbReference>
<feature type="region of interest" description="Disordered" evidence="1">
    <location>
        <begin position="263"/>
        <end position="304"/>
    </location>
</feature>
<dbReference type="SUPFAM" id="SSF55785">
    <property type="entry name" value="PYP-like sensor domain (PAS domain)"/>
    <property type="match status" value="1"/>
</dbReference>
<name>L1IX19_GUITC</name>
<dbReference type="InterPro" id="IPR036638">
    <property type="entry name" value="HLH_DNA-bd_sf"/>
</dbReference>
<accession>L1IX19</accession>
<feature type="region of interest" description="Disordered" evidence="1">
    <location>
        <begin position="1"/>
        <end position="27"/>
    </location>
</feature>
<evidence type="ECO:0000259" key="2">
    <source>
        <dbReference type="PROSITE" id="PS50112"/>
    </source>
</evidence>
<dbReference type="Gene3D" id="3.30.450.20">
    <property type="entry name" value="PAS domain"/>
    <property type="match status" value="1"/>
</dbReference>
<dbReference type="HOGENOM" id="CLU_079227_0_0_1"/>
<proteinExistence type="predicted"/>
<dbReference type="Pfam" id="PF00989">
    <property type="entry name" value="PAS"/>
    <property type="match status" value="1"/>
</dbReference>
<dbReference type="Proteomes" id="UP000011087">
    <property type="component" value="Unassembled WGS sequence"/>
</dbReference>
<dbReference type="Gene3D" id="4.10.280.10">
    <property type="entry name" value="Helix-loop-helix DNA-binding domain"/>
    <property type="match status" value="1"/>
</dbReference>
<reference evidence="6" key="2">
    <citation type="submission" date="2012-11" db="EMBL/GenBank/DDBJ databases">
        <authorList>
            <person name="Kuo A."/>
            <person name="Curtis B.A."/>
            <person name="Tanifuji G."/>
            <person name="Burki F."/>
            <person name="Gruber A."/>
            <person name="Irimia M."/>
            <person name="Maruyama S."/>
            <person name="Arias M.C."/>
            <person name="Ball S.G."/>
            <person name="Gile G.H."/>
            <person name="Hirakawa Y."/>
            <person name="Hopkins J.F."/>
            <person name="Rensing S.A."/>
            <person name="Schmutz J."/>
            <person name="Symeonidi A."/>
            <person name="Elias M."/>
            <person name="Eveleigh R.J."/>
            <person name="Herman E.K."/>
            <person name="Klute M.J."/>
            <person name="Nakayama T."/>
            <person name="Obornik M."/>
            <person name="Reyes-Prieto A."/>
            <person name="Armbrust E.V."/>
            <person name="Aves S.J."/>
            <person name="Beiko R.G."/>
            <person name="Coutinho P."/>
            <person name="Dacks J.B."/>
            <person name="Durnford D.G."/>
            <person name="Fast N.M."/>
            <person name="Green B.R."/>
            <person name="Grisdale C."/>
            <person name="Hempe F."/>
            <person name="Henrissat B."/>
            <person name="Hoppner M.P."/>
            <person name="Ishida K.-I."/>
            <person name="Kim E."/>
            <person name="Koreny L."/>
            <person name="Kroth P.G."/>
            <person name="Liu Y."/>
            <person name="Malik S.-B."/>
            <person name="Maier U.G."/>
            <person name="McRose D."/>
            <person name="Mock T."/>
            <person name="Neilson J.A."/>
            <person name="Onodera N.T."/>
            <person name="Poole A.M."/>
            <person name="Pritham E.J."/>
            <person name="Richards T.A."/>
            <person name="Rocap G."/>
            <person name="Roy S.W."/>
            <person name="Sarai C."/>
            <person name="Schaack S."/>
            <person name="Shirato S."/>
            <person name="Slamovits C.H."/>
            <person name="Spencer D.F."/>
            <person name="Suzuki S."/>
            <person name="Worden A.Z."/>
            <person name="Zauner S."/>
            <person name="Barry K."/>
            <person name="Bell C."/>
            <person name="Bharti A.K."/>
            <person name="Crow J.A."/>
            <person name="Grimwood J."/>
            <person name="Kramer R."/>
            <person name="Lindquist E."/>
            <person name="Lucas S."/>
            <person name="Salamov A."/>
            <person name="McFadden G.I."/>
            <person name="Lane C.E."/>
            <person name="Keeling P.J."/>
            <person name="Gray M.W."/>
            <person name="Grigoriev I.V."/>
            <person name="Archibald J.M."/>
        </authorList>
    </citation>
    <scope>NUCLEOTIDE SEQUENCE</scope>
    <source>
        <strain evidence="6">CCMP2712</strain>
    </source>
</reference>
<evidence type="ECO:0000313" key="6">
    <source>
        <dbReference type="Proteomes" id="UP000011087"/>
    </source>
</evidence>
<evidence type="ECO:0000313" key="5">
    <source>
        <dbReference type="EnsemblProtists" id="EKX40400"/>
    </source>
</evidence>
<organism evidence="4">
    <name type="scientific">Guillardia theta (strain CCMP2712)</name>
    <name type="common">Cryptophyte</name>
    <dbReference type="NCBI Taxonomy" id="905079"/>
    <lineage>
        <taxon>Eukaryota</taxon>
        <taxon>Cryptophyceae</taxon>
        <taxon>Pyrenomonadales</taxon>
        <taxon>Geminigeraceae</taxon>
        <taxon>Guillardia</taxon>
    </lineage>
</organism>